<dbReference type="InterPro" id="IPR001849">
    <property type="entry name" value="PH_domain"/>
</dbReference>
<sequence>AKPSEREEWVYGIREASSKQRARFIATVVDALKSGKGPAFDRYIQDITMDKSLLVKVNWVVLVRDIKSTKPEILNRILICYLAYSLYLLQDDTNLCSDEALQLIKRDIHGWIQHFDGLEVKAMEQPDDWEIEVKDISLLCHLLRAPSSQRLASGWLSQHDPDFDTGSISRQRAAIALLNSPLLDGLNETQKMERAHTLGSMWASEEHPRPFLLRSAAQEITHDECLLRLLSLK</sequence>
<dbReference type="Proteomes" id="UP000813444">
    <property type="component" value="Unassembled WGS sequence"/>
</dbReference>
<evidence type="ECO:0000313" key="2">
    <source>
        <dbReference type="EMBL" id="KAH7302992.1"/>
    </source>
</evidence>
<dbReference type="PROSITE" id="PS50003">
    <property type="entry name" value="PH_DOMAIN"/>
    <property type="match status" value="1"/>
</dbReference>
<reference evidence="2" key="1">
    <citation type="journal article" date="2021" name="Nat. Commun.">
        <title>Genetic determinants of endophytism in the Arabidopsis root mycobiome.</title>
        <authorList>
            <person name="Mesny F."/>
            <person name="Miyauchi S."/>
            <person name="Thiergart T."/>
            <person name="Pickel B."/>
            <person name="Atanasova L."/>
            <person name="Karlsson M."/>
            <person name="Huettel B."/>
            <person name="Barry K.W."/>
            <person name="Haridas S."/>
            <person name="Chen C."/>
            <person name="Bauer D."/>
            <person name="Andreopoulos W."/>
            <person name="Pangilinan J."/>
            <person name="LaButti K."/>
            <person name="Riley R."/>
            <person name="Lipzen A."/>
            <person name="Clum A."/>
            <person name="Drula E."/>
            <person name="Henrissat B."/>
            <person name="Kohler A."/>
            <person name="Grigoriev I.V."/>
            <person name="Martin F.M."/>
            <person name="Hacquard S."/>
        </authorList>
    </citation>
    <scope>NUCLEOTIDE SEQUENCE</scope>
    <source>
        <strain evidence="2">MPI-CAGE-CH-0235</strain>
    </source>
</reference>
<proteinExistence type="predicted"/>
<dbReference type="EMBL" id="JAGPNK010000043">
    <property type="protein sequence ID" value="KAH7302992.1"/>
    <property type="molecule type" value="Genomic_DNA"/>
</dbReference>
<keyword evidence="3" id="KW-1185">Reference proteome</keyword>
<organism evidence="2 3">
    <name type="scientific">Stachybotrys elegans</name>
    <dbReference type="NCBI Taxonomy" id="80388"/>
    <lineage>
        <taxon>Eukaryota</taxon>
        <taxon>Fungi</taxon>
        <taxon>Dikarya</taxon>
        <taxon>Ascomycota</taxon>
        <taxon>Pezizomycotina</taxon>
        <taxon>Sordariomycetes</taxon>
        <taxon>Hypocreomycetidae</taxon>
        <taxon>Hypocreales</taxon>
        <taxon>Stachybotryaceae</taxon>
        <taxon>Stachybotrys</taxon>
    </lineage>
</organism>
<evidence type="ECO:0000259" key="1">
    <source>
        <dbReference type="PROSITE" id="PS50003"/>
    </source>
</evidence>
<name>A0A8K0WIL3_9HYPO</name>
<feature type="non-terminal residue" evidence="2">
    <location>
        <position position="233"/>
    </location>
</feature>
<comment type="caution">
    <text evidence="2">The sequence shown here is derived from an EMBL/GenBank/DDBJ whole genome shotgun (WGS) entry which is preliminary data.</text>
</comment>
<accession>A0A8K0WIL3</accession>
<protein>
    <recommendedName>
        <fullName evidence="1">PH domain-containing protein</fullName>
    </recommendedName>
</protein>
<gene>
    <name evidence="2" type="ORF">B0I35DRAFT_500413</name>
</gene>
<feature type="domain" description="PH" evidence="1">
    <location>
        <begin position="1"/>
        <end position="18"/>
    </location>
</feature>
<evidence type="ECO:0000313" key="3">
    <source>
        <dbReference type="Proteomes" id="UP000813444"/>
    </source>
</evidence>
<dbReference type="AlphaFoldDB" id="A0A8K0WIL3"/>